<evidence type="ECO:0000256" key="1">
    <source>
        <dbReference type="ARBA" id="ARBA00008874"/>
    </source>
</evidence>
<proteinExistence type="inferred from homology"/>
<dbReference type="PROSITE" id="PS50011">
    <property type="entry name" value="PROTEIN_KINASE_DOM"/>
    <property type="match status" value="1"/>
</dbReference>
<reference evidence="7" key="1">
    <citation type="submission" date="2020-06" db="EMBL/GenBank/DDBJ databases">
        <title>A chromosome-scale genome assembly of Talaromyces rugulosus W13939.</title>
        <authorList>
            <person name="Wang B."/>
            <person name="Guo L."/>
            <person name="Ye K."/>
            <person name="Wang L."/>
        </authorList>
    </citation>
    <scope>NUCLEOTIDE SEQUENCE [LARGE SCALE GENOMIC DNA]</scope>
    <source>
        <strain evidence="7">W13939</strain>
    </source>
</reference>
<dbReference type="PANTHER" id="PTHR45832">
    <property type="entry name" value="SERINE/THREONINE-PROTEIN KINASE SAMKA-RELATED-RELATED"/>
    <property type="match status" value="1"/>
</dbReference>
<dbReference type="SUPFAM" id="SSF56112">
    <property type="entry name" value="Protein kinase-like (PK-like)"/>
    <property type="match status" value="1"/>
</dbReference>
<dbReference type="Gene3D" id="1.10.510.10">
    <property type="entry name" value="Transferase(Phosphotransferase) domain 1"/>
    <property type="match status" value="1"/>
</dbReference>
<comment type="similarity">
    <text evidence="1">Belongs to the protein kinase superfamily. STE Ser/Thr protein kinase family. STE20 subfamily.</text>
</comment>
<dbReference type="InterPro" id="IPR000719">
    <property type="entry name" value="Prot_kinase_dom"/>
</dbReference>
<evidence type="ECO:0000259" key="5">
    <source>
        <dbReference type="PROSITE" id="PS50011"/>
    </source>
</evidence>
<organism evidence="6 7">
    <name type="scientific">Talaromyces rugulosus</name>
    <name type="common">Penicillium rugulosum</name>
    <dbReference type="NCBI Taxonomy" id="121627"/>
    <lineage>
        <taxon>Eukaryota</taxon>
        <taxon>Fungi</taxon>
        <taxon>Dikarya</taxon>
        <taxon>Ascomycota</taxon>
        <taxon>Pezizomycotina</taxon>
        <taxon>Eurotiomycetes</taxon>
        <taxon>Eurotiomycetidae</taxon>
        <taxon>Eurotiales</taxon>
        <taxon>Trichocomaceae</taxon>
        <taxon>Talaromyces</taxon>
        <taxon>Talaromyces sect. Islandici</taxon>
    </lineage>
</organism>
<dbReference type="PANTHER" id="PTHR45832:SF22">
    <property type="entry name" value="SERINE_THREONINE-PROTEIN KINASE SAMKA-RELATED"/>
    <property type="match status" value="1"/>
</dbReference>
<evidence type="ECO:0000313" key="6">
    <source>
        <dbReference type="EMBL" id="QKX60502.1"/>
    </source>
</evidence>
<feature type="domain" description="Protein kinase" evidence="5">
    <location>
        <begin position="48"/>
        <end position="277"/>
    </location>
</feature>
<dbReference type="AlphaFoldDB" id="A0A7H8R2E3"/>
<dbReference type="Gene3D" id="3.30.200.20">
    <property type="entry name" value="Phosphorylase Kinase, domain 1"/>
    <property type="match status" value="1"/>
</dbReference>
<keyword evidence="3" id="KW-0067">ATP-binding</keyword>
<dbReference type="KEGG" id="trg:TRUGW13939_07647"/>
<dbReference type="EMBL" id="CP055901">
    <property type="protein sequence ID" value="QKX60502.1"/>
    <property type="molecule type" value="Genomic_DNA"/>
</dbReference>
<name>A0A7H8R2E3_TALRU</name>
<keyword evidence="2" id="KW-0547">Nucleotide-binding</keyword>
<dbReference type="InterPro" id="IPR051931">
    <property type="entry name" value="PAK3-like"/>
</dbReference>
<keyword evidence="7" id="KW-1185">Reference proteome</keyword>
<dbReference type="OrthoDB" id="4062651at2759"/>
<dbReference type="GeneID" id="55995137"/>
<evidence type="ECO:0000256" key="3">
    <source>
        <dbReference type="ARBA" id="ARBA00022840"/>
    </source>
</evidence>
<dbReference type="InterPro" id="IPR011009">
    <property type="entry name" value="Kinase-like_dom_sf"/>
</dbReference>
<feature type="compositionally biased region" description="Basic and acidic residues" evidence="4">
    <location>
        <begin position="26"/>
        <end position="35"/>
    </location>
</feature>
<dbReference type="RefSeq" id="XP_035346678.1">
    <property type="nucleotide sequence ID" value="XM_035490785.1"/>
</dbReference>
<dbReference type="GO" id="GO:0005524">
    <property type="term" value="F:ATP binding"/>
    <property type="evidence" value="ECO:0007669"/>
    <property type="project" value="UniProtKB-KW"/>
</dbReference>
<dbReference type="Pfam" id="PF00069">
    <property type="entry name" value="Pkinase"/>
    <property type="match status" value="1"/>
</dbReference>
<protein>
    <recommendedName>
        <fullName evidence="5">Protein kinase domain-containing protein</fullName>
    </recommendedName>
</protein>
<evidence type="ECO:0000256" key="4">
    <source>
        <dbReference type="SAM" id="MobiDB-lite"/>
    </source>
</evidence>
<feature type="region of interest" description="Disordered" evidence="4">
    <location>
        <begin position="1"/>
        <end position="45"/>
    </location>
</feature>
<dbReference type="SMART" id="SM00220">
    <property type="entry name" value="S_TKc"/>
    <property type="match status" value="1"/>
</dbReference>
<evidence type="ECO:0000313" key="7">
    <source>
        <dbReference type="Proteomes" id="UP000509510"/>
    </source>
</evidence>
<gene>
    <name evidence="6" type="ORF">TRUGW13939_07647</name>
</gene>
<accession>A0A7H8R2E3</accession>
<dbReference type="Proteomes" id="UP000509510">
    <property type="component" value="Chromosome IV"/>
</dbReference>
<evidence type="ECO:0000256" key="2">
    <source>
        <dbReference type="ARBA" id="ARBA00022741"/>
    </source>
</evidence>
<sequence>MDNRLTLFPGGHDGSTEPSIRVPLKRKNEEHESKQPHPALRSPNHLPVTLKRGVPWGKYQRFVEEDQAGRAIAARDKDTIVAVKEHKVTDKDSLKALKPTKHIQLVNLLDVYMDHDIVFLIYEDMDASHVSLGDIEGGMSGSLKENEIAAIAEQVVRGLEYIHETLQISHGNIDHENLLVSGTGHVKIANIANGMFQSDSGRQQQDLRSFGLVLRELMELGSGWTEDTRNFQDGLDHLRATSLVTHDFIRKSTGPASLIPHVRITVKTKFKTLRVLM</sequence>
<dbReference type="GO" id="GO:0004672">
    <property type="term" value="F:protein kinase activity"/>
    <property type="evidence" value="ECO:0007669"/>
    <property type="project" value="InterPro"/>
</dbReference>